<accession>A0A5S9F4C3</accession>
<dbReference type="EMBL" id="AP019860">
    <property type="protein sequence ID" value="BBM84993.1"/>
    <property type="molecule type" value="Genomic_DNA"/>
</dbReference>
<dbReference type="NCBIfam" id="NF009438">
    <property type="entry name" value="PRK12797.1"/>
    <property type="match status" value="1"/>
</dbReference>
<dbReference type="PRINTS" id="PR01302">
    <property type="entry name" value="TYPE3IMPPROT"/>
</dbReference>
<evidence type="ECO:0000313" key="14">
    <source>
        <dbReference type="EMBL" id="BBM84993.1"/>
    </source>
</evidence>
<dbReference type="GO" id="GO:0044781">
    <property type="term" value="P:bacterial-type flagellum organization"/>
    <property type="evidence" value="ECO:0007669"/>
    <property type="project" value="UniProtKB-UniRule"/>
</dbReference>
<dbReference type="AlphaFoldDB" id="A0A5S9F4C3"/>
<keyword evidence="8 12" id="KW-1133">Transmembrane helix</keyword>
<evidence type="ECO:0000256" key="5">
    <source>
        <dbReference type="ARBA" id="ARBA00022692"/>
    </source>
</evidence>
<name>A0A5S9F4C3_UABAM</name>
<feature type="transmembrane region" description="Helical" evidence="12">
    <location>
        <begin position="165"/>
        <end position="183"/>
    </location>
</feature>
<evidence type="ECO:0000256" key="7">
    <source>
        <dbReference type="ARBA" id="ARBA00022927"/>
    </source>
</evidence>
<dbReference type="NCBIfam" id="TIGR01103">
    <property type="entry name" value="fliP"/>
    <property type="match status" value="1"/>
</dbReference>
<organism evidence="14 15">
    <name type="scientific">Uabimicrobium amorphum</name>
    <dbReference type="NCBI Taxonomy" id="2596890"/>
    <lineage>
        <taxon>Bacteria</taxon>
        <taxon>Pseudomonadati</taxon>
        <taxon>Planctomycetota</taxon>
        <taxon>Candidatus Uabimicrobiia</taxon>
        <taxon>Candidatus Uabimicrobiales</taxon>
        <taxon>Candidatus Uabimicrobiaceae</taxon>
        <taxon>Candidatus Uabimicrobium</taxon>
    </lineage>
</organism>
<evidence type="ECO:0000256" key="8">
    <source>
        <dbReference type="ARBA" id="ARBA00022989"/>
    </source>
</evidence>
<dbReference type="PANTHER" id="PTHR30587">
    <property type="entry name" value="FLAGELLAR BIOSYNTHETIC PROTEIN FLIP"/>
    <property type="match status" value="1"/>
</dbReference>
<evidence type="ECO:0000256" key="2">
    <source>
        <dbReference type="ARBA" id="ARBA00021714"/>
    </source>
</evidence>
<keyword evidence="9 12" id="KW-0472">Membrane</keyword>
<keyword evidence="7 12" id="KW-0653">Protein transport</keyword>
<dbReference type="PROSITE" id="PS51257">
    <property type="entry name" value="PROKAR_LIPOPROTEIN"/>
    <property type="match status" value="1"/>
</dbReference>
<dbReference type="GO" id="GO:0005886">
    <property type="term" value="C:plasma membrane"/>
    <property type="evidence" value="ECO:0007669"/>
    <property type="project" value="UniProtKB-SubCell"/>
</dbReference>
<feature type="transmembrane region" description="Helical" evidence="12">
    <location>
        <begin position="44"/>
        <end position="68"/>
    </location>
</feature>
<keyword evidence="6 12" id="KW-1005">Bacterial flagellum biogenesis</keyword>
<keyword evidence="3 12" id="KW-0813">Transport</keyword>
<evidence type="ECO:0000313" key="15">
    <source>
        <dbReference type="Proteomes" id="UP000326354"/>
    </source>
</evidence>
<protein>
    <recommendedName>
        <fullName evidence="2 12">Flagellar biosynthetic protein FliP</fullName>
    </recommendedName>
</protein>
<feature type="transmembrane region" description="Helical" evidence="12">
    <location>
        <begin position="88"/>
        <end position="108"/>
    </location>
</feature>
<keyword evidence="11 12" id="KW-1006">Bacterial flagellum protein export</keyword>
<evidence type="ECO:0000256" key="9">
    <source>
        <dbReference type="ARBA" id="ARBA00023136"/>
    </source>
</evidence>
<reference evidence="14 15" key="1">
    <citation type="submission" date="2019-08" db="EMBL/GenBank/DDBJ databases">
        <title>Complete genome sequence of Candidatus Uab amorphum.</title>
        <authorList>
            <person name="Shiratori T."/>
            <person name="Suzuki S."/>
            <person name="Kakizawa Y."/>
            <person name="Ishida K."/>
        </authorList>
    </citation>
    <scope>NUCLEOTIDE SEQUENCE [LARGE SCALE GENOMIC DNA]</scope>
    <source>
        <strain evidence="14 15">SRT547</strain>
    </source>
</reference>
<keyword evidence="5 12" id="KW-0812">Transmembrane</keyword>
<evidence type="ECO:0000256" key="13">
    <source>
        <dbReference type="SAM" id="SignalP"/>
    </source>
</evidence>
<dbReference type="InterPro" id="IPR005838">
    <property type="entry name" value="T3SS_IM_P"/>
</dbReference>
<dbReference type="PRINTS" id="PR00951">
    <property type="entry name" value="FLGBIOSNFLIP"/>
</dbReference>
<proteinExistence type="inferred from homology"/>
<dbReference type="PROSITE" id="PS01060">
    <property type="entry name" value="FLIP_1"/>
    <property type="match status" value="1"/>
</dbReference>
<comment type="similarity">
    <text evidence="1 12">Belongs to the FliP/MopC/SpaP family.</text>
</comment>
<dbReference type="GO" id="GO:0009425">
    <property type="term" value="C:bacterial-type flagellum basal body"/>
    <property type="evidence" value="ECO:0007669"/>
    <property type="project" value="UniProtKB-SubCell"/>
</dbReference>
<keyword evidence="14" id="KW-0282">Flagellum</keyword>
<keyword evidence="13" id="KW-0732">Signal</keyword>
<evidence type="ECO:0000256" key="1">
    <source>
        <dbReference type="ARBA" id="ARBA00006257"/>
    </source>
</evidence>
<evidence type="ECO:0000256" key="6">
    <source>
        <dbReference type="ARBA" id="ARBA00022795"/>
    </source>
</evidence>
<evidence type="ECO:0000256" key="10">
    <source>
        <dbReference type="ARBA" id="ARBA00023143"/>
    </source>
</evidence>
<comment type="subcellular location">
    <subcellularLocation>
        <location evidence="12">Cell membrane</location>
        <topology evidence="12">Multi-pass membrane protein</topology>
    </subcellularLocation>
    <subcellularLocation>
        <location evidence="12">Bacterial flagellum basal body</location>
    </subcellularLocation>
</comment>
<evidence type="ECO:0000256" key="3">
    <source>
        <dbReference type="ARBA" id="ARBA00022448"/>
    </source>
</evidence>
<gene>
    <name evidence="12" type="primary">fliP</name>
    <name evidence="14" type="ORF">UABAM_03356</name>
</gene>
<feature type="chain" id="PRO_5025041896" description="Flagellar biosynthetic protein FliP" evidence="13">
    <location>
        <begin position="21"/>
        <end position="244"/>
    </location>
</feature>
<keyword evidence="14" id="KW-0966">Cell projection</keyword>
<dbReference type="OrthoDB" id="9805111at2"/>
<feature type="signal peptide" evidence="13">
    <location>
        <begin position="1"/>
        <end position="20"/>
    </location>
</feature>
<dbReference type="PROSITE" id="PS01061">
    <property type="entry name" value="FLIP_2"/>
    <property type="match status" value="1"/>
</dbReference>
<dbReference type="GO" id="GO:0009306">
    <property type="term" value="P:protein secretion"/>
    <property type="evidence" value="ECO:0007669"/>
    <property type="project" value="UniProtKB-UniRule"/>
</dbReference>
<dbReference type="InterPro" id="IPR005837">
    <property type="entry name" value="FliP"/>
</dbReference>
<keyword evidence="10" id="KW-0975">Bacterial flagellum</keyword>
<dbReference type="Pfam" id="PF00813">
    <property type="entry name" value="FliP"/>
    <property type="match status" value="1"/>
</dbReference>
<evidence type="ECO:0000256" key="12">
    <source>
        <dbReference type="RuleBase" id="RU362069"/>
    </source>
</evidence>
<dbReference type="Proteomes" id="UP000326354">
    <property type="component" value="Chromosome"/>
</dbReference>
<keyword evidence="4 12" id="KW-1003">Cell membrane</keyword>
<keyword evidence="14" id="KW-0969">Cilium</keyword>
<evidence type="ECO:0000256" key="11">
    <source>
        <dbReference type="ARBA" id="ARBA00023225"/>
    </source>
</evidence>
<evidence type="ECO:0000256" key="4">
    <source>
        <dbReference type="ARBA" id="ARBA00022475"/>
    </source>
</evidence>
<sequence>MAHKKFLFIFFLVFLSCAYADNQQLNVKLDLPKNTGEWAPVLKILIFMTLLSFIPAILLTMTSFTRILIVLSFTRQAFGVQSLPPNQILIGLAIFLTIFVMTPVWNGIYQNSYLPYQKEEINTQEALSRSLQELRTFMLKHVREKDLALMIFLSKSEPPKTVNDIPISIVIPAFVISELTIAFQMGLLILIPFFIIDILVASTLLAMGMMMLPPTVIAIPFKVMLFIMVDGWHLVAKTLVVSFG</sequence>
<dbReference type="PANTHER" id="PTHR30587:SF0">
    <property type="entry name" value="FLAGELLAR BIOSYNTHETIC PROTEIN FLIP"/>
    <property type="match status" value="1"/>
</dbReference>
<feature type="transmembrane region" description="Helical" evidence="12">
    <location>
        <begin position="190"/>
        <end position="211"/>
    </location>
</feature>
<dbReference type="KEGG" id="uam:UABAM_03356"/>
<dbReference type="RefSeq" id="WP_151969117.1">
    <property type="nucleotide sequence ID" value="NZ_AP019860.1"/>
</dbReference>
<keyword evidence="15" id="KW-1185">Reference proteome</keyword>
<comment type="function">
    <text evidence="12">Plays a role in the flagellum-specific transport system.</text>
</comment>